<sequence>MSATNDIFRFFDLCPELRDVVYGYLTRDEVVRASIQPSPTTAVREFSFCNAWCSSLLLVDKQFAGEYFDSVCKRHLICHMSVNDIAPPTTKEINSAPAMKALSQVVSFVGGGPMTTKEELDAINDSPNTILPSLFALMPNLKTYHERIYLFAWDITDALRKQDATFLNVFSKQYLDARTQDFRSALVNHGNTSDIDYKPRTFLTEFLASDFEKRGPTKKAWIMFEAKMSDKKEVDEEYLWNGLELEVFRIKEDEDSDASGILP</sequence>
<accession>A0ABR0ED08</accession>
<keyword evidence="2" id="KW-1185">Reference proteome</keyword>
<evidence type="ECO:0000313" key="1">
    <source>
        <dbReference type="EMBL" id="KAK4499342.1"/>
    </source>
</evidence>
<reference evidence="1 2" key="1">
    <citation type="journal article" date="2023" name="G3 (Bethesda)">
        <title>A chromosome-level genome assembly of Zasmidium syzygii isolated from banana leaves.</title>
        <authorList>
            <person name="van Westerhoven A.C."/>
            <person name="Mehrabi R."/>
            <person name="Talebi R."/>
            <person name="Steentjes M.B.F."/>
            <person name="Corcolon B."/>
            <person name="Chong P.A."/>
            <person name="Kema G.H.J."/>
            <person name="Seidl M.F."/>
        </authorList>
    </citation>
    <scope>NUCLEOTIDE SEQUENCE [LARGE SCALE GENOMIC DNA]</scope>
    <source>
        <strain evidence="1 2">P124</strain>
    </source>
</reference>
<proteinExistence type="predicted"/>
<dbReference type="Proteomes" id="UP001305779">
    <property type="component" value="Unassembled WGS sequence"/>
</dbReference>
<comment type="caution">
    <text evidence="1">The sequence shown here is derived from an EMBL/GenBank/DDBJ whole genome shotgun (WGS) entry which is preliminary data.</text>
</comment>
<dbReference type="EMBL" id="JAXOVC010000007">
    <property type="protein sequence ID" value="KAK4499342.1"/>
    <property type="molecule type" value="Genomic_DNA"/>
</dbReference>
<protein>
    <submittedName>
        <fullName evidence="1">Uncharacterized protein</fullName>
    </submittedName>
</protein>
<organism evidence="1 2">
    <name type="scientific">Zasmidium cellare</name>
    <name type="common">Wine cellar mold</name>
    <name type="synonym">Racodium cellare</name>
    <dbReference type="NCBI Taxonomy" id="395010"/>
    <lineage>
        <taxon>Eukaryota</taxon>
        <taxon>Fungi</taxon>
        <taxon>Dikarya</taxon>
        <taxon>Ascomycota</taxon>
        <taxon>Pezizomycotina</taxon>
        <taxon>Dothideomycetes</taxon>
        <taxon>Dothideomycetidae</taxon>
        <taxon>Mycosphaerellales</taxon>
        <taxon>Mycosphaerellaceae</taxon>
        <taxon>Zasmidium</taxon>
    </lineage>
</organism>
<gene>
    <name evidence="1" type="ORF">PRZ48_009855</name>
</gene>
<evidence type="ECO:0000313" key="2">
    <source>
        <dbReference type="Proteomes" id="UP001305779"/>
    </source>
</evidence>
<name>A0ABR0ED08_ZASCE</name>